<accession>A0A1D8U1S3</accession>
<reference evidence="2" key="1">
    <citation type="submission" date="2016-10" db="EMBL/GenBank/DDBJ databases">
        <title>Comparative genomics uncovers the prolific and rare metabolic potential of the cyanobacterial genus Moorea.</title>
        <authorList>
            <person name="Leao T."/>
            <person name="Castelao G."/>
            <person name="Korobeynikov A."/>
            <person name="Monroe E.A."/>
            <person name="Podell S."/>
            <person name="Glukhov E."/>
            <person name="Allen E."/>
            <person name="Gerwick W.H."/>
            <person name="Gerwick L."/>
        </authorList>
    </citation>
    <scope>NUCLEOTIDE SEQUENCE [LARGE SCALE GENOMIC DNA]</scope>
    <source>
        <strain evidence="2">PAL-8-15-08-1</strain>
    </source>
</reference>
<proteinExistence type="predicted"/>
<dbReference type="KEGG" id="mpro:BJP34_33165"/>
<dbReference type="Proteomes" id="UP000177870">
    <property type="component" value="Chromosome"/>
</dbReference>
<gene>
    <name evidence="1" type="ORF">BJP34_33165</name>
</gene>
<evidence type="ECO:0000313" key="2">
    <source>
        <dbReference type="Proteomes" id="UP000177870"/>
    </source>
</evidence>
<protein>
    <submittedName>
        <fullName evidence="1">Uncharacterized protein</fullName>
    </submittedName>
</protein>
<sequence length="89" mass="10082">MAEGRNEYEWGGHPARPKISGALDPFRIKFALWCAPAGTGKMPILQVRPKAARDCSRPWRRAPTIKIIRLLSNAVRLCSLFPMPDWLKP</sequence>
<name>A0A1D8U1S3_9CYAN</name>
<evidence type="ECO:0000313" key="1">
    <source>
        <dbReference type="EMBL" id="AOX03636.1"/>
    </source>
</evidence>
<dbReference type="EMBL" id="CP017599">
    <property type="protein sequence ID" value="AOX03636.1"/>
    <property type="molecule type" value="Genomic_DNA"/>
</dbReference>
<dbReference type="AlphaFoldDB" id="A0A1D8U1S3"/>
<organism evidence="1 2">
    <name type="scientific">Moorena producens PAL-8-15-08-1</name>
    <dbReference type="NCBI Taxonomy" id="1458985"/>
    <lineage>
        <taxon>Bacteria</taxon>
        <taxon>Bacillati</taxon>
        <taxon>Cyanobacteriota</taxon>
        <taxon>Cyanophyceae</taxon>
        <taxon>Coleofasciculales</taxon>
        <taxon>Coleofasciculaceae</taxon>
        <taxon>Moorena</taxon>
    </lineage>
</organism>